<dbReference type="InterPro" id="IPR003593">
    <property type="entry name" value="AAA+_ATPase"/>
</dbReference>
<comment type="similarity">
    <text evidence="1">Belongs to the ABC transporter superfamily.</text>
</comment>
<evidence type="ECO:0000256" key="3">
    <source>
        <dbReference type="ARBA" id="ARBA00022475"/>
    </source>
</evidence>
<evidence type="ECO:0000256" key="6">
    <source>
        <dbReference type="ARBA" id="ARBA00022840"/>
    </source>
</evidence>
<protein>
    <submittedName>
        <fullName evidence="10">Iron complex transport system ATP-binding protein</fullName>
    </submittedName>
</protein>
<dbReference type="FunFam" id="3.40.50.300:FF:000134">
    <property type="entry name" value="Iron-enterobactin ABC transporter ATP-binding protein"/>
    <property type="match status" value="1"/>
</dbReference>
<organism evidence="10 11">
    <name type="scientific">Paraburkholderia tropica</name>
    <dbReference type="NCBI Taxonomy" id="92647"/>
    <lineage>
        <taxon>Bacteria</taxon>
        <taxon>Pseudomonadati</taxon>
        <taxon>Pseudomonadota</taxon>
        <taxon>Betaproteobacteria</taxon>
        <taxon>Burkholderiales</taxon>
        <taxon>Burkholderiaceae</taxon>
        <taxon>Paraburkholderia</taxon>
    </lineage>
</organism>
<dbReference type="InterPro" id="IPR003439">
    <property type="entry name" value="ABC_transporter-like_ATP-bd"/>
</dbReference>
<evidence type="ECO:0000256" key="5">
    <source>
        <dbReference type="ARBA" id="ARBA00022741"/>
    </source>
</evidence>
<dbReference type="PROSITE" id="PS00211">
    <property type="entry name" value="ABC_TRANSPORTER_1"/>
    <property type="match status" value="1"/>
</dbReference>
<dbReference type="InterPro" id="IPR017871">
    <property type="entry name" value="ABC_transporter-like_CS"/>
</dbReference>
<dbReference type="AlphaFoldDB" id="A0AAQ1GPJ4"/>
<keyword evidence="5" id="KW-0547">Nucleotide-binding</keyword>
<evidence type="ECO:0000256" key="7">
    <source>
        <dbReference type="ARBA" id="ARBA00022967"/>
    </source>
</evidence>
<comment type="caution">
    <text evidence="10">The sequence shown here is derived from an EMBL/GenBank/DDBJ whole genome shotgun (WGS) entry which is preliminary data.</text>
</comment>
<keyword evidence="7" id="KW-1278">Translocase</keyword>
<evidence type="ECO:0000256" key="1">
    <source>
        <dbReference type="ARBA" id="ARBA00005417"/>
    </source>
</evidence>
<keyword evidence="4" id="KW-0472">Membrane</keyword>
<dbReference type="GO" id="GO:0016887">
    <property type="term" value="F:ATP hydrolysis activity"/>
    <property type="evidence" value="ECO:0007669"/>
    <property type="project" value="InterPro"/>
</dbReference>
<sequence length="294" mass="31699">MNLRSNWDTLPAALACRDVTVRRAHATVLDGVSFAVRAGELVSLLGVNGAGKSTLLRVLLGLIAPDAGEVLLHGEALHRQRRRAIARQVAWVPQHHAPQFPYTVEQIVALGRLPHLGTGFALWRAPRPHDRDAVHAALDAMQIGHLAQRDYGALSGGERQRALLARALAQGARVLLLDEPFSGLDYGHHLRLLDRLARLAADGYAIVNTTHRPDDACNVSTRVALLDGGRLVADGAPREVLDARAVSALYRAHVEQIDVDGQRFFRAATNTFATDDDADATAPSASSHPPASTR</sequence>
<dbReference type="EMBL" id="FNZM01000042">
    <property type="protein sequence ID" value="SEK15561.1"/>
    <property type="molecule type" value="Genomic_DNA"/>
</dbReference>
<keyword evidence="2" id="KW-0813">Transport</keyword>
<gene>
    <name evidence="10" type="ORF">SAMN05216550_14210</name>
</gene>
<comment type="function">
    <text evidence="8">Part of the ABC transporter complex HmuTUV involved in hemin import. Responsible for energy coupling to the transport system.</text>
</comment>
<dbReference type="PANTHER" id="PTHR42794">
    <property type="entry name" value="HEMIN IMPORT ATP-BINDING PROTEIN HMUV"/>
    <property type="match status" value="1"/>
</dbReference>
<name>A0AAQ1GPJ4_9BURK</name>
<dbReference type="SMART" id="SM00382">
    <property type="entry name" value="AAA"/>
    <property type="match status" value="1"/>
</dbReference>
<keyword evidence="6 10" id="KW-0067">ATP-binding</keyword>
<evidence type="ECO:0000256" key="8">
    <source>
        <dbReference type="ARBA" id="ARBA00037066"/>
    </source>
</evidence>
<feature type="domain" description="ABC transporter" evidence="9">
    <location>
        <begin position="14"/>
        <end position="253"/>
    </location>
</feature>
<evidence type="ECO:0000313" key="11">
    <source>
        <dbReference type="Proteomes" id="UP000183529"/>
    </source>
</evidence>
<evidence type="ECO:0000256" key="4">
    <source>
        <dbReference type="ARBA" id="ARBA00022519"/>
    </source>
</evidence>
<dbReference type="RefSeq" id="WP_074987810.1">
    <property type="nucleotide sequence ID" value="NZ_CADFGN010000004.1"/>
</dbReference>
<dbReference type="GO" id="GO:0005524">
    <property type="term" value="F:ATP binding"/>
    <property type="evidence" value="ECO:0007669"/>
    <property type="project" value="UniProtKB-KW"/>
</dbReference>
<dbReference type="Pfam" id="PF00005">
    <property type="entry name" value="ABC_tran"/>
    <property type="match status" value="1"/>
</dbReference>
<dbReference type="Gene3D" id="3.40.50.300">
    <property type="entry name" value="P-loop containing nucleotide triphosphate hydrolases"/>
    <property type="match status" value="1"/>
</dbReference>
<dbReference type="InterPro" id="IPR027417">
    <property type="entry name" value="P-loop_NTPase"/>
</dbReference>
<evidence type="ECO:0000313" key="10">
    <source>
        <dbReference type="EMBL" id="SEK15561.1"/>
    </source>
</evidence>
<proteinExistence type="inferred from homology"/>
<dbReference type="SUPFAM" id="SSF52540">
    <property type="entry name" value="P-loop containing nucleoside triphosphate hydrolases"/>
    <property type="match status" value="1"/>
</dbReference>
<reference evidence="10 11" key="1">
    <citation type="submission" date="2016-10" db="EMBL/GenBank/DDBJ databases">
        <authorList>
            <person name="Varghese N."/>
            <person name="Submissions S."/>
        </authorList>
    </citation>
    <scope>NUCLEOTIDE SEQUENCE [LARGE SCALE GENOMIC DNA]</scope>
    <source>
        <strain evidence="10 11">LMG 22274</strain>
    </source>
</reference>
<dbReference type="PANTHER" id="PTHR42794:SF1">
    <property type="entry name" value="HEMIN IMPORT ATP-BINDING PROTEIN HMUV"/>
    <property type="match status" value="1"/>
</dbReference>
<dbReference type="Proteomes" id="UP000183529">
    <property type="component" value="Unassembled WGS sequence"/>
</dbReference>
<keyword evidence="4" id="KW-0997">Cell inner membrane</keyword>
<evidence type="ECO:0000259" key="9">
    <source>
        <dbReference type="PROSITE" id="PS50893"/>
    </source>
</evidence>
<dbReference type="PROSITE" id="PS50893">
    <property type="entry name" value="ABC_TRANSPORTER_2"/>
    <property type="match status" value="1"/>
</dbReference>
<keyword evidence="3" id="KW-1003">Cell membrane</keyword>
<evidence type="ECO:0000256" key="2">
    <source>
        <dbReference type="ARBA" id="ARBA00022448"/>
    </source>
</evidence>
<accession>A0AAQ1GPJ4</accession>